<dbReference type="EMBL" id="QEAM01000355">
    <property type="protein sequence ID" value="TPX40876.1"/>
    <property type="molecule type" value="Genomic_DNA"/>
</dbReference>
<sequence length="229" mass="26356">MSARGGRGGRGGFRGRGSKFGRGRGGGPSANNDGIEGELFIDASLMPESRGVPALLIPSEYERQVLEKNDELLGLYKTMPYYIRMPDAKTEVETWQAMKLKRKRDEEETKQLKWTQFRGRNVEEDLKFLPPELWSIKDPAKKPVKSQTKEKKEIDINKVLARISSTTATNNKDNEEEEENEDIEEEELNEDYEESENEEEGDYLVDHWDEERDEFGEEDGGNEGREDWS</sequence>
<dbReference type="Proteomes" id="UP000317494">
    <property type="component" value="Unassembled WGS sequence"/>
</dbReference>
<dbReference type="VEuPathDB" id="FungiDB:SeMB42_g07414"/>
<keyword evidence="3" id="KW-0539">Nucleus</keyword>
<reference evidence="7 8" key="1">
    <citation type="journal article" date="2019" name="Sci. Rep.">
        <title>Comparative genomics of chytrid fungi reveal insights into the obligate biotrophic and pathogenic lifestyle of Synchytrium endobioticum.</title>
        <authorList>
            <person name="van de Vossenberg B.T.L.H."/>
            <person name="Warris S."/>
            <person name="Nguyen H.D.T."/>
            <person name="van Gent-Pelzer M.P.E."/>
            <person name="Joly D.L."/>
            <person name="van de Geest H.C."/>
            <person name="Bonants P.J.M."/>
            <person name="Smith D.S."/>
            <person name="Levesque C.A."/>
            <person name="van der Lee T.A.J."/>
        </authorList>
    </citation>
    <scope>NUCLEOTIDE SEQUENCE [LARGE SCALE GENOMIC DNA]</scope>
    <source>
        <strain evidence="6 8">LEV6574</strain>
        <strain evidence="5 7">MB42</strain>
    </source>
</reference>
<comment type="subcellular location">
    <subcellularLocation>
        <location evidence="1">Nucleus</location>
    </subcellularLocation>
</comment>
<dbReference type="PANTHER" id="PTHR15367:SF2">
    <property type="entry name" value="DNA-DIRECTED RNA POLYMERASE III SUBUNIT"/>
    <property type="match status" value="1"/>
</dbReference>
<evidence type="ECO:0000313" key="8">
    <source>
        <dbReference type="Proteomes" id="UP000320475"/>
    </source>
</evidence>
<feature type="compositionally biased region" description="Acidic residues" evidence="4">
    <location>
        <begin position="211"/>
        <end position="221"/>
    </location>
</feature>
<comment type="caution">
    <text evidence="6">The sequence shown here is derived from an EMBL/GenBank/DDBJ whole genome shotgun (WGS) entry which is preliminary data.</text>
</comment>
<comment type="similarity">
    <text evidence="2">Belongs to the eukaryotic RPC7 RNA polymerase subunit family.</text>
</comment>
<proteinExistence type="inferred from homology"/>
<organism evidence="6 8">
    <name type="scientific">Synchytrium endobioticum</name>
    <dbReference type="NCBI Taxonomy" id="286115"/>
    <lineage>
        <taxon>Eukaryota</taxon>
        <taxon>Fungi</taxon>
        <taxon>Fungi incertae sedis</taxon>
        <taxon>Chytridiomycota</taxon>
        <taxon>Chytridiomycota incertae sedis</taxon>
        <taxon>Chytridiomycetes</taxon>
        <taxon>Synchytriales</taxon>
        <taxon>Synchytriaceae</taxon>
        <taxon>Synchytrium</taxon>
    </lineage>
</organism>
<protein>
    <recommendedName>
        <fullName evidence="9">DNA-directed RNA polymerase III subunit</fullName>
    </recommendedName>
</protein>
<evidence type="ECO:0000313" key="5">
    <source>
        <dbReference type="EMBL" id="TPX33931.1"/>
    </source>
</evidence>
<evidence type="ECO:0000256" key="1">
    <source>
        <dbReference type="ARBA" id="ARBA00004123"/>
    </source>
</evidence>
<dbReference type="AlphaFoldDB" id="A0A507CP18"/>
<dbReference type="GO" id="GO:0005666">
    <property type="term" value="C:RNA polymerase III complex"/>
    <property type="evidence" value="ECO:0007669"/>
    <property type="project" value="TreeGrafter"/>
</dbReference>
<dbReference type="PANTHER" id="PTHR15367">
    <property type="entry name" value="DNA-DIRECTED RNA POLYMERASE III"/>
    <property type="match status" value="1"/>
</dbReference>
<dbReference type="Proteomes" id="UP000320475">
    <property type="component" value="Unassembled WGS sequence"/>
</dbReference>
<evidence type="ECO:0000313" key="6">
    <source>
        <dbReference type="EMBL" id="TPX40876.1"/>
    </source>
</evidence>
<dbReference type="STRING" id="286115.A0A507CP18"/>
<accession>A0A507CP18</accession>
<feature type="region of interest" description="Disordered" evidence="4">
    <location>
        <begin position="1"/>
        <end position="35"/>
    </location>
</feature>
<gene>
    <name evidence="6" type="ORF">SeLEV6574_g06365</name>
    <name evidence="5" type="ORF">SeMB42_g07414</name>
</gene>
<dbReference type="EMBL" id="QEAN01000521">
    <property type="protein sequence ID" value="TPX33931.1"/>
    <property type="molecule type" value="Genomic_DNA"/>
</dbReference>
<evidence type="ECO:0000256" key="3">
    <source>
        <dbReference type="ARBA" id="ARBA00023242"/>
    </source>
</evidence>
<feature type="compositionally biased region" description="Acidic residues" evidence="4">
    <location>
        <begin position="174"/>
        <end position="203"/>
    </location>
</feature>
<evidence type="ECO:0000256" key="4">
    <source>
        <dbReference type="SAM" id="MobiDB-lite"/>
    </source>
</evidence>
<feature type="compositionally biased region" description="Gly residues" evidence="4">
    <location>
        <begin position="1"/>
        <end position="15"/>
    </location>
</feature>
<evidence type="ECO:0000256" key="2">
    <source>
        <dbReference type="ARBA" id="ARBA00008352"/>
    </source>
</evidence>
<dbReference type="GO" id="GO:0006383">
    <property type="term" value="P:transcription by RNA polymerase III"/>
    <property type="evidence" value="ECO:0007669"/>
    <property type="project" value="InterPro"/>
</dbReference>
<keyword evidence="7" id="KW-1185">Reference proteome</keyword>
<dbReference type="InterPro" id="IPR024661">
    <property type="entry name" value="RNA_pol_III_Rpc31"/>
</dbReference>
<evidence type="ECO:0008006" key="9">
    <source>
        <dbReference type="Google" id="ProtNLM"/>
    </source>
</evidence>
<evidence type="ECO:0000313" key="7">
    <source>
        <dbReference type="Proteomes" id="UP000317494"/>
    </source>
</evidence>
<feature type="region of interest" description="Disordered" evidence="4">
    <location>
        <begin position="159"/>
        <end position="229"/>
    </location>
</feature>
<name>A0A507CP18_9FUNG</name>